<reference evidence="2 3" key="1">
    <citation type="submission" date="2008-07" db="EMBL/GenBank/DDBJ databases">
        <authorList>
            <person name="El-Sayed N."/>
            <person name="Caler E."/>
            <person name="Inman J."/>
            <person name="Amedeo P."/>
            <person name="Hass B."/>
            <person name="Wortman J."/>
        </authorList>
    </citation>
    <scope>NUCLEOTIDE SEQUENCE [LARGE SCALE GENOMIC DNA]</scope>
    <source>
        <strain evidence="3">ATCC 50983 / TXsc</strain>
    </source>
</reference>
<dbReference type="AlphaFoldDB" id="C5LU48"/>
<dbReference type="Proteomes" id="UP000007800">
    <property type="component" value="Unassembled WGS sequence"/>
</dbReference>
<gene>
    <name evidence="2" type="ORF">Pmar_PMAR020365</name>
</gene>
<dbReference type="GeneID" id="9051683"/>
<evidence type="ECO:0000256" key="1">
    <source>
        <dbReference type="SAM" id="MobiDB-lite"/>
    </source>
</evidence>
<dbReference type="InParanoid" id="C5LU48"/>
<dbReference type="OMA" id="NSEREPH"/>
<dbReference type="OrthoDB" id="10607524at2759"/>
<evidence type="ECO:0000313" key="2">
    <source>
        <dbReference type="EMBL" id="EEQ99744.1"/>
    </source>
</evidence>
<name>C5LU48_PERM5</name>
<accession>C5LU48</accession>
<feature type="compositionally biased region" description="Basic residues" evidence="1">
    <location>
        <begin position="452"/>
        <end position="464"/>
    </location>
</feature>
<protein>
    <submittedName>
        <fullName evidence="2">Uncharacterized protein</fullName>
    </submittedName>
</protein>
<dbReference type="EMBL" id="GG685433">
    <property type="protein sequence ID" value="EEQ99744.1"/>
    <property type="molecule type" value="Genomic_DNA"/>
</dbReference>
<dbReference type="RefSeq" id="XP_002767027.1">
    <property type="nucleotide sequence ID" value="XM_002766981.1"/>
</dbReference>
<organism evidence="3">
    <name type="scientific">Perkinsus marinus (strain ATCC 50983 / TXsc)</name>
    <dbReference type="NCBI Taxonomy" id="423536"/>
    <lineage>
        <taxon>Eukaryota</taxon>
        <taxon>Sar</taxon>
        <taxon>Alveolata</taxon>
        <taxon>Perkinsozoa</taxon>
        <taxon>Perkinsea</taxon>
        <taxon>Perkinsida</taxon>
        <taxon>Perkinsidae</taxon>
        <taxon>Perkinsus</taxon>
    </lineage>
</organism>
<keyword evidence="3" id="KW-1185">Reference proteome</keyword>
<evidence type="ECO:0000313" key="3">
    <source>
        <dbReference type="Proteomes" id="UP000007800"/>
    </source>
</evidence>
<sequence>MCYGASQVVFKQAVVLTSLMVRVAEPGGYVLVRGVMVSLSIKEELRWWCVLTQVGDHNVIEVARRFSSVRARWGKVSLPIDGLDITRVTFHSNRLIEILSMEAITEGPTTQQDGKAAVLVLTRPTRGWVEAVVGPKAPYVDMTTVMREGFTWNSEREPHTSLPPPDPMFTMAKLRRVLTHLSAHQCCFCGDDDVLRTAKNLVYRMEQVVGTRWGRLVAGSIDAIVEYSVASATMHYDVNFLSAMAMSSAIECEKKDCPVADPTGESVKASLLRRLEWIEKAYDKARETSRAERGRSYTITAGAELTKQPYTHHQQQQRASSRSALTATELLDFLEDLAVDGGQVVAPPGGVAGWKRQRKRRNKKELELVAAMDGAVIDNNADASVEHLKSVAKSVFDFDNLKEEQIDVMQALLRDTKMSFMHPHGTRKGGTISVLDALMRAEERSTETRTTKTGHKRSLRERFK</sequence>
<proteinExistence type="predicted"/>
<feature type="region of interest" description="Disordered" evidence="1">
    <location>
        <begin position="442"/>
        <end position="464"/>
    </location>
</feature>